<dbReference type="InterPro" id="IPR024311">
    <property type="entry name" value="Lipocalin-like"/>
</dbReference>
<evidence type="ECO:0000259" key="1">
    <source>
        <dbReference type="Pfam" id="PF13648"/>
    </source>
</evidence>
<evidence type="ECO:0000313" key="3">
    <source>
        <dbReference type="Proteomes" id="UP000484164"/>
    </source>
</evidence>
<dbReference type="OrthoDB" id="1419899at2"/>
<dbReference type="AlphaFoldDB" id="A0A6L3ZCN1"/>
<sequence>MKTSFSLWIALLALGITFTGCKKDDDKGGSSTPSNEERISGVWYLTDMDASGTVDFMGTTLPFVTTGATISPGSYFDFRTSPSQSVNYSVDADIDISAGTNITVPYQRSGTGTWEFKGNDSLIITESGSTTRYGILSWNDTRMILRSNQQISFGGQSANAQIEATIER</sequence>
<dbReference type="PROSITE" id="PS51257">
    <property type="entry name" value="PROKAR_LIPOPROTEIN"/>
    <property type="match status" value="1"/>
</dbReference>
<comment type="caution">
    <text evidence="2">The sequence shown here is derived from an EMBL/GenBank/DDBJ whole genome shotgun (WGS) entry which is preliminary data.</text>
</comment>
<name>A0A6L3ZCN1_9FLAO</name>
<dbReference type="Proteomes" id="UP000484164">
    <property type="component" value="Unassembled WGS sequence"/>
</dbReference>
<protein>
    <recommendedName>
        <fullName evidence="1">Lipocalin-like domain-containing protein</fullName>
    </recommendedName>
</protein>
<keyword evidence="3" id="KW-1185">Reference proteome</keyword>
<accession>A0A6L3ZCN1</accession>
<dbReference type="EMBL" id="WBVQ01000003">
    <property type="protein sequence ID" value="KAB2815201.1"/>
    <property type="molecule type" value="Genomic_DNA"/>
</dbReference>
<gene>
    <name evidence="2" type="ORF">F8C82_13985</name>
</gene>
<feature type="domain" description="Lipocalin-like" evidence="1">
    <location>
        <begin position="39"/>
        <end position="145"/>
    </location>
</feature>
<dbReference type="Pfam" id="PF13648">
    <property type="entry name" value="Lipocalin_4"/>
    <property type="match status" value="1"/>
</dbReference>
<proteinExistence type="predicted"/>
<dbReference type="RefSeq" id="WP_151694237.1">
    <property type="nucleotide sequence ID" value="NZ_BMGX01000001.1"/>
</dbReference>
<reference evidence="2 3" key="1">
    <citation type="submission" date="2019-10" db="EMBL/GenBank/DDBJ databases">
        <title>Genome sequence of Phaeocystidibacter marisrubri JCM30614 (type strain).</title>
        <authorList>
            <person name="Bowman J.P."/>
        </authorList>
    </citation>
    <scope>NUCLEOTIDE SEQUENCE [LARGE SCALE GENOMIC DNA]</scope>
    <source>
        <strain evidence="2 3">JCM 30614</strain>
    </source>
</reference>
<evidence type="ECO:0000313" key="2">
    <source>
        <dbReference type="EMBL" id="KAB2815201.1"/>
    </source>
</evidence>
<organism evidence="2 3">
    <name type="scientific">Phaeocystidibacter marisrubri</name>
    <dbReference type="NCBI Taxonomy" id="1577780"/>
    <lineage>
        <taxon>Bacteria</taxon>
        <taxon>Pseudomonadati</taxon>
        <taxon>Bacteroidota</taxon>
        <taxon>Flavobacteriia</taxon>
        <taxon>Flavobacteriales</taxon>
        <taxon>Phaeocystidibacteraceae</taxon>
        <taxon>Phaeocystidibacter</taxon>
    </lineage>
</organism>